<accession>A0ABV9F5V5</accession>
<organism evidence="2 3">
    <name type="scientific">Sphingobium tyrosinilyticum</name>
    <dbReference type="NCBI Taxonomy" id="2715436"/>
    <lineage>
        <taxon>Bacteria</taxon>
        <taxon>Pseudomonadati</taxon>
        <taxon>Pseudomonadota</taxon>
        <taxon>Alphaproteobacteria</taxon>
        <taxon>Sphingomonadales</taxon>
        <taxon>Sphingomonadaceae</taxon>
        <taxon>Sphingobium</taxon>
    </lineage>
</organism>
<feature type="domain" description="Thiamine phosphate synthase/TenI" evidence="1">
    <location>
        <begin position="14"/>
        <end position="181"/>
    </location>
</feature>
<dbReference type="Pfam" id="PF02581">
    <property type="entry name" value="TMP-TENI"/>
    <property type="match status" value="1"/>
</dbReference>
<dbReference type="Proteomes" id="UP001595957">
    <property type="component" value="Unassembled WGS sequence"/>
</dbReference>
<evidence type="ECO:0000313" key="2">
    <source>
        <dbReference type="EMBL" id="MFC4595349.1"/>
    </source>
</evidence>
<dbReference type="InterPro" id="IPR013785">
    <property type="entry name" value="Aldolase_TIM"/>
</dbReference>
<reference evidence="3" key="1">
    <citation type="journal article" date="2019" name="Int. J. Syst. Evol. Microbiol.">
        <title>The Global Catalogue of Microorganisms (GCM) 10K type strain sequencing project: providing services to taxonomists for standard genome sequencing and annotation.</title>
        <authorList>
            <consortium name="The Broad Institute Genomics Platform"/>
            <consortium name="The Broad Institute Genome Sequencing Center for Infectious Disease"/>
            <person name="Wu L."/>
            <person name="Ma J."/>
        </authorList>
    </citation>
    <scope>NUCLEOTIDE SEQUENCE [LARGE SCALE GENOMIC DNA]</scope>
    <source>
        <strain evidence="3">NBRC 103632</strain>
    </source>
</reference>
<proteinExistence type="predicted"/>
<gene>
    <name evidence="2" type="ORF">ACFO3E_14270</name>
</gene>
<dbReference type="InterPro" id="IPR022998">
    <property type="entry name" value="ThiamineP_synth_TenI"/>
</dbReference>
<keyword evidence="3" id="KW-1185">Reference proteome</keyword>
<dbReference type="CDD" id="cd00564">
    <property type="entry name" value="TMP_TenI"/>
    <property type="match status" value="1"/>
</dbReference>
<dbReference type="EMBL" id="JBHSFZ010000030">
    <property type="protein sequence ID" value="MFC4595349.1"/>
    <property type="molecule type" value="Genomic_DNA"/>
</dbReference>
<dbReference type="RefSeq" id="WP_066525885.1">
    <property type="nucleotide sequence ID" value="NZ_JBHSFZ010000030.1"/>
</dbReference>
<sequence>MRARYAKNVPSTWLVTDERVSTAALLKGAARLPQGRGGILFRHHASGGRERRRLFDQLATIARRRRLVLLLAGSARQAAAWGADGWHGRSVSGTVRPLWHSMAAHNARELQAAERAGADLIFLSPLFPTRSHPGGRALGRRRFAALAHRASMPVMALGGVSAKHRGLLRGIGAAGWAAIDGLTE</sequence>
<comment type="caution">
    <text evidence="2">The sequence shown here is derived from an EMBL/GenBank/DDBJ whole genome shotgun (WGS) entry which is preliminary data.</text>
</comment>
<protein>
    <submittedName>
        <fullName evidence="2">Thiamine phosphate synthase</fullName>
    </submittedName>
</protein>
<evidence type="ECO:0000259" key="1">
    <source>
        <dbReference type="Pfam" id="PF02581"/>
    </source>
</evidence>
<name>A0ABV9F5V5_9SPHN</name>
<dbReference type="SUPFAM" id="SSF51391">
    <property type="entry name" value="Thiamin phosphate synthase"/>
    <property type="match status" value="1"/>
</dbReference>
<dbReference type="InterPro" id="IPR036206">
    <property type="entry name" value="ThiamineP_synth_sf"/>
</dbReference>
<evidence type="ECO:0000313" key="3">
    <source>
        <dbReference type="Proteomes" id="UP001595957"/>
    </source>
</evidence>
<dbReference type="Gene3D" id="3.20.20.70">
    <property type="entry name" value="Aldolase class I"/>
    <property type="match status" value="1"/>
</dbReference>